<gene>
    <name evidence="18" type="ORF">HLV38_04360</name>
</gene>
<keyword evidence="3" id="KW-0227">DNA damage</keyword>
<keyword evidence="7 14" id="KW-0067">ATP-binding</keyword>
<dbReference type="InterPro" id="IPR011335">
    <property type="entry name" value="Restrct_endonuc-II-like"/>
</dbReference>
<evidence type="ECO:0000256" key="14">
    <source>
        <dbReference type="PROSITE-ProRule" id="PRU00560"/>
    </source>
</evidence>
<evidence type="ECO:0000256" key="12">
    <source>
        <dbReference type="ARBA" id="ARBA00034808"/>
    </source>
</evidence>
<dbReference type="PANTHER" id="PTHR11070:SF2">
    <property type="entry name" value="ATP-DEPENDENT DNA HELICASE SRS2"/>
    <property type="match status" value="1"/>
</dbReference>
<name>A0A6M8J659_9ACTN</name>
<dbReference type="InterPro" id="IPR027417">
    <property type="entry name" value="P-loop_NTPase"/>
</dbReference>
<dbReference type="PANTHER" id="PTHR11070">
    <property type="entry name" value="UVRD / RECB / PCRA DNA HELICASE FAMILY MEMBER"/>
    <property type="match status" value="1"/>
</dbReference>
<dbReference type="KEGG" id="bwa:HLV38_04360"/>
<evidence type="ECO:0000256" key="6">
    <source>
        <dbReference type="ARBA" id="ARBA00022839"/>
    </source>
</evidence>
<dbReference type="GO" id="GO:0033202">
    <property type="term" value="C:DNA helicase complex"/>
    <property type="evidence" value="ECO:0007669"/>
    <property type="project" value="TreeGrafter"/>
</dbReference>
<evidence type="ECO:0000256" key="13">
    <source>
        <dbReference type="ARBA" id="ARBA00048988"/>
    </source>
</evidence>
<dbReference type="InterPro" id="IPR014017">
    <property type="entry name" value="DNA_helicase_UvrD-like_C"/>
</dbReference>
<evidence type="ECO:0000256" key="9">
    <source>
        <dbReference type="ARBA" id="ARBA00023204"/>
    </source>
</evidence>
<evidence type="ECO:0000256" key="3">
    <source>
        <dbReference type="ARBA" id="ARBA00022763"/>
    </source>
</evidence>
<evidence type="ECO:0000256" key="4">
    <source>
        <dbReference type="ARBA" id="ARBA00022801"/>
    </source>
</evidence>
<reference evidence="19" key="1">
    <citation type="submission" date="2020-05" db="EMBL/GenBank/DDBJ databases">
        <title>Novel species in genus Nocardioides.</title>
        <authorList>
            <person name="Zhang G."/>
        </authorList>
    </citation>
    <scope>NUCLEOTIDE SEQUENCE [LARGE SCALE GENOMIC DNA]</scope>
    <source>
        <strain evidence="19">zg-1050</strain>
    </source>
</reference>
<keyword evidence="9" id="KW-0234">DNA repair</keyword>
<evidence type="ECO:0000313" key="18">
    <source>
        <dbReference type="EMBL" id="QKF07436.1"/>
    </source>
</evidence>
<keyword evidence="5 14" id="KW-0347">Helicase</keyword>
<feature type="region of interest" description="Disordered" evidence="15">
    <location>
        <begin position="908"/>
        <end position="934"/>
    </location>
</feature>
<keyword evidence="1" id="KW-0540">Nuclease</keyword>
<sequence length="1289" mass="136965">MALTPEQSACVNTLDRAVVVAAGAGSGKTFTLTKRIVQAIQTGQVADVHEVLAITFTQKAAGELKARIKAELRAAGRIDQALKVDDAWVSTIHGMCGRILRAHALELGIDPCYTLDDAEVLRIRDEALAQVIEEARQGALSEDVESLFEEYGAQARGRKRDLADHVRALLDAVSACPGGMDQLTFHQDELSGHRLASELAGIADEAIELLTAAGVTENRAVAIGAYERAAAQLRGLLDAPDVSVREALAAGEGVGAVSKSVSAALKPAVAELNARRTELLMRANLAAARDHASALVLIARQVQRRMADQKRQRGLMSNDDLLVQAHRALTRFPQIAARYRDRFKMVMIDEFQDTDQMQVDMARLLSGEGCERLCTVGDWQQSIYRFRGADVSVYRRHLRMVEESERGRVICLMKNFRSHADVLTLVDRVFSRPDMFGGAFMSLGHGRDESRVRSPLPPSVPRVMVDVVRRPFKGGLGGDEAREVRAARVAACFARYRDAGRTAGEMVLLLRRMTNADAYAEVLRRAGFNCVVAGGSVFGQSLEALEVAQLTRALSNPCDTESLLQALAGRAFCLSANDLLHLGSWQSDEGLRRQGIDRGLAEAARLFEQEGVLPASPLLANAVATWSCAQAELRTFGMETALRTVFTQSGWAGRLQNQGSEGLASAANVYKGIRLVADIEARGAGPASVALAFAELLETQRLSPGALSANGGNFVRIMTVHASKGLEFPIVAVADMEDSRSDGSKASLRLEQAEGRAHAALLPRSESQGKVSSAAAAELRVGLFGEDPDEDLLMRALRSDDALRASEAIGLLSEVGEAEEAKRLLYVAITRAMEAVVLSCAVRTKKDQPEGVLKGCMGEALRALMEDGGALQAGLSQVDFGGERAAELRVVDLISADDLRDMPYVGASDVTDGEGGQEGEARVCGGHEPSSDARGQRVVVSVPAVGPRPARSFGCAPPPSRGFSSFTQASQGGAARALGARLADDFVCDVRLPAREDAFAADAGMRAVESPGDANSVEVADAVGFARRVDARAALALERDAADGGFQAVGVPAGASPEGARAFGALTIAAVDSWGDPVDRDIEPMFERGRATASDEDAATAVGSAFHLLAEVSCAQGGAGAAFQAPDAAACARIMDAFQLGAQSRERVVAALDRWLASDVAAEASTYPVRMPEAPFALRLGPQADSVVFEGAIDLLCLDREQGRALVVDYKTGGPCLDRAQLARKHALQAACYAAVVLQQGVSQVEAVFVCVEQPCDDASQPALVRYRFAQADLPQLISAVEQAVAAAR</sequence>
<evidence type="ECO:0000256" key="10">
    <source>
        <dbReference type="ARBA" id="ARBA00023235"/>
    </source>
</evidence>
<proteinExistence type="predicted"/>
<dbReference type="RefSeq" id="WP_173164563.1">
    <property type="nucleotide sequence ID" value="NZ_CP053716.1"/>
</dbReference>
<keyword evidence="10" id="KW-0413">Isomerase</keyword>
<dbReference type="PROSITE" id="PS51198">
    <property type="entry name" value="UVRD_HELICASE_ATP_BIND"/>
    <property type="match status" value="1"/>
</dbReference>
<dbReference type="Gene3D" id="1.10.486.10">
    <property type="entry name" value="PCRA, domain 4"/>
    <property type="match status" value="1"/>
</dbReference>
<evidence type="ECO:0000256" key="2">
    <source>
        <dbReference type="ARBA" id="ARBA00022741"/>
    </source>
</evidence>
<keyword evidence="19" id="KW-1185">Reference proteome</keyword>
<evidence type="ECO:0000259" key="17">
    <source>
        <dbReference type="PROSITE" id="PS51217"/>
    </source>
</evidence>
<dbReference type="Pfam" id="PF13361">
    <property type="entry name" value="UvrD_C"/>
    <property type="match status" value="1"/>
</dbReference>
<dbReference type="GO" id="GO:0003677">
    <property type="term" value="F:DNA binding"/>
    <property type="evidence" value="ECO:0007669"/>
    <property type="project" value="UniProtKB-KW"/>
</dbReference>
<dbReference type="SUPFAM" id="SSF52980">
    <property type="entry name" value="Restriction endonuclease-like"/>
    <property type="match status" value="1"/>
</dbReference>
<dbReference type="SUPFAM" id="SSF52540">
    <property type="entry name" value="P-loop containing nucleoside triphosphate hydrolases"/>
    <property type="match status" value="1"/>
</dbReference>
<evidence type="ECO:0000256" key="1">
    <source>
        <dbReference type="ARBA" id="ARBA00022722"/>
    </source>
</evidence>
<keyword evidence="6" id="KW-0269">Exonuclease</keyword>
<evidence type="ECO:0000313" key="19">
    <source>
        <dbReference type="Proteomes" id="UP000503297"/>
    </source>
</evidence>
<dbReference type="Pfam" id="PF12705">
    <property type="entry name" value="PDDEXK_1"/>
    <property type="match status" value="1"/>
</dbReference>
<evidence type="ECO:0000259" key="16">
    <source>
        <dbReference type="PROSITE" id="PS51198"/>
    </source>
</evidence>
<feature type="domain" description="UvrD-like helicase ATP-binding" evidence="16">
    <location>
        <begin position="1"/>
        <end position="419"/>
    </location>
</feature>
<feature type="domain" description="UvrD-like helicase C-terminal" evidence="17">
    <location>
        <begin position="431"/>
        <end position="725"/>
    </location>
</feature>
<dbReference type="Gene3D" id="3.90.320.10">
    <property type="match status" value="1"/>
</dbReference>
<dbReference type="GO" id="GO:0005524">
    <property type="term" value="F:ATP binding"/>
    <property type="evidence" value="ECO:0007669"/>
    <property type="project" value="UniProtKB-UniRule"/>
</dbReference>
<dbReference type="Pfam" id="PF00580">
    <property type="entry name" value="UvrD-helicase"/>
    <property type="match status" value="1"/>
</dbReference>
<dbReference type="EC" id="5.6.2.4" evidence="12"/>
<dbReference type="InterPro" id="IPR011604">
    <property type="entry name" value="PDDEXK-like_dom_sf"/>
</dbReference>
<keyword evidence="2 14" id="KW-0547">Nucleotide-binding</keyword>
<evidence type="ECO:0000256" key="15">
    <source>
        <dbReference type="SAM" id="MobiDB-lite"/>
    </source>
</evidence>
<protein>
    <recommendedName>
        <fullName evidence="12">DNA 3'-5' helicase</fullName>
        <ecNumber evidence="12">5.6.2.4</ecNumber>
    </recommendedName>
</protein>
<dbReference type="Proteomes" id="UP000503297">
    <property type="component" value="Chromosome"/>
</dbReference>
<comment type="catalytic activity">
    <reaction evidence="13">
        <text>ATP + H2O = ADP + phosphate + H(+)</text>
        <dbReference type="Rhea" id="RHEA:13065"/>
        <dbReference type="ChEBI" id="CHEBI:15377"/>
        <dbReference type="ChEBI" id="CHEBI:15378"/>
        <dbReference type="ChEBI" id="CHEBI:30616"/>
        <dbReference type="ChEBI" id="CHEBI:43474"/>
        <dbReference type="ChEBI" id="CHEBI:456216"/>
        <dbReference type="EC" id="5.6.2.4"/>
    </reaction>
</comment>
<feature type="binding site" evidence="14">
    <location>
        <begin position="22"/>
        <end position="29"/>
    </location>
    <ligand>
        <name>ATP</name>
        <dbReference type="ChEBI" id="CHEBI:30616"/>
    </ligand>
</feature>
<evidence type="ECO:0000256" key="5">
    <source>
        <dbReference type="ARBA" id="ARBA00022806"/>
    </source>
</evidence>
<dbReference type="GO" id="GO:0005829">
    <property type="term" value="C:cytosol"/>
    <property type="evidence" value="ECO:0007669"/>
    <property type="project" value="TreeGrafter"/>
</dbReference>
<keyword evidence="8" id="KW-0238">DNA-binding</keyword>
<evidence type="ECO:0000256" key="7">
    <source>
        <dbReference type="ARBA" id="ARBA00022840"/>
    </source>
</evidence>
<evidence type="ECO:0000256" key="8">
    <source>
        <dbReference type="ARBA" id="ARBA00023125"/>
    </source>
</evidence>
<dbReference type="InterPro" id="IPR038726">
    <property type="entry name" value="PDDEXK_AddAB-type"/>
</dbReference>
<keyword evidence="4 14" id="KW-0378">Hydrolase</keyword>
<dbReference type="EMBL" id="CP053716">
    <property type="protein sequence ID" value="QKF07436.1"/>
    <property type="molecule type" value="Genomic_DNA"/>
</dbReference>
<accession>A0A6M8J659</accession>
<organism evidence="18 19">
    <name type="scientific">Berryella wangjianweii</name>
    <dbReference type="NCBI Taxonomy" id="2734634"/>
    <lineage>
        <taxon>Bacteria</taxon>
        <taxon>Bacillati</taxon>
        <taxon>Actinomycetota</taxon>
        <taxon>Coriobacteriia</taxon>
        <taxon>Eggerthellales</taxon>
        <taxon>Eggerthellaceae</taxon>
        <taxon>Berryella</taxon>
    </lineage>
</organism>
<dbReference type="InterPro" id="IPR000212">
    <property type="entry name" value="DNA_helicase_UvrD/REP"/>
</dbReference>
<dbReference type="GO" id="GO:0043138">
    <property type="term" value="F:3'-5' DNA helicase activity"/>
    <property type="evidence" value="ECO:0007669"/>
    <property type="project" value="UniProtKB-EC"/>
</dbReference>
<dbReference type="InterPro" id="IPR014016">
    <property type="entry name" value="UvrD-like_ATP-bd"/>
</dbReference>
<dbReference type="GO" id="GO:0004527">
    <property type="term" value="F:exonuclease activity"/>
    <property type="evidence" value="ECO:0007669"/>
    <property type="project" value="UniProtKB-KW"/>
</dbReference>
<evidence type="ECO:0000256" key="11">
    <source>
        <dbReference type="ARBA" id="ARBA00034617"/>
    </source>
</evidence>
<dbReference type="Gene3D" id="3.40.50.300">
    <property type="entry name" value="P-loop containing nucleotide triphosphate hydrolases"/>
    <property type="match status" value="4"/>
</dbReference>
<dbReference type="PROSITE" id="PS51217">
    <property type="entry name" value="UVRD_HELICASE_CTER"/>
    <property type="match status" value="1"/>
</dbReference>
<comment type="catalytic activity">
    <reaction evidence="11">
        <text>Couples ATP hydrolysis with the unwinding of duplex DNA by translocating in the 3'-5' direction.</text>
        <dbReference type="EC" id="5.6.2.4"/>
    </reaction>
</comment>
<dbReference type="GO" id="GO:0000725">
    <property type="term" value="P:recombinational repair"/>
    <property type="evidence" value="ECO:0007669"/>
    <property type="project" value="TreeGrafter"/>
</dbReference>